<feature type="domain" description="Aldehyde dehydrogenase" evidence="18">
    <location>
        <begin position="288"/>
        <end position="548"/>
    </location>
</feature>
<evidence type="ECO:0000256" key="15">
    <source>
        <dbReference type="ARBA" id="ARBA00049024"/>
    </source>
</evidence>
<dbReference type="GO" id="GO:0005524">
    <property type="term" value="F:ATP binding"/>
    <property type="evidence" value="ECO:0007669"/>
    <property type="project" value="UniProtKB-UniRule"/>
</dbReference>
<dbReference type="Pfam" id="PF00696">
    <property type="entry name" value="AA_kinase"/>
    <property type="match status" value="1"/>
</dbReference>
<evidence type="ECO:0000256" key="3">
    <source>
        <dbReference type="ARBA" id="ARBA00005185"/>
    </source>
</evidence>
<evidence type="ECO:0000256" key="7">
    <source>
        <dbReference type="ARBA" id="ARBA00022650"/>
    </source>
</evidence>
<keyword evidence="9 17" id="KW-0547">Nucleotide-binding</keyword>
<feature type="domain" description="Aspartate/glutamate/uridylate kinase" evidence="19">
    <location>
        <begin position="15"/>
        <end position="260"/>
    </location>
</feature>
<dbReference type="SUPFAM" id="SSF53633">
    <property type="entry name" value="Carbamate kinase-like"/>
    <property type="match status" value="1"/>
</dbReference>
<evidence type="ECO:0000256" key="10">
    <source>
        <dbReference type="ARBA" id="ARBA00022777"/>
    </source>
</evidence>
<dbReference type="InterPro" id="IPR001057">
    <property type="entry name" value="Glu/AcGlu_kinase"/>
</dbReference>
<evidence type="ECO:0000313" key="21">
    <source>
        <dbReference type="Proteomes" id="UP000188354"/>
    </source>
</evidence>
<dbReference type="InterPro" id="IPR001048">
    <property type="entry name" value="Asp/Glu/Uridylate_kinase"/>
</dbReference>
<reference evidence="20 21" key="1">
    <citation type="journal article" date="2017" name="Plant Biotechnol. J.">
        <title>A comprehensive draft genome sequence for lupin (Lupinus angustifolius), an emerging health food: insights into plant-microbe interactions and legume evolution.</title>
        <authorList>
            <person name="Hane J.K."/>
            <person name="Ming Y."/>
            <person name="Kamphuis L.G."/>
            <person name="Nelson M.N."/>
            <person name="Garg G."/>
            <person name="Atkins C.A."/>
            <person name="Bayer P.E."/>
            <person name="Bravo A."/>
            <person name="Bringans S."/>
            <person name="Cannon S."/>
            <person name="Edwards D."/>
            <person name="Foley R."/>
            <person name="Gao L.L."/>
            <person name="Harrison M.J."/>
            <person name="Huang W."/>
            <person name="Hurgobin B."/>
            <person name="Li S."/>
            <person name="Liu C.W."/>
            <person name="McGrath A."/>
            <person name="Morahan G."/>
            <person name="Murray J."/>
            <person name="Weller J."/>
            <person name="Jian J."/>
            <person name="Singh K.B."/>
        </authorList>
    </citation>
    <scope>NUCLEOTIDE SEQUENCE [LARGE SCALE GENOMIC DNA]</scope>
    <source>
        <strain evidence="21">cv. Tanjil</strain>
        <tissue evidence="20">Whole plant</tissue>
    </source>
</reference>
<accession>A0A4P1QV64</accession>
<dbReference type="Gramene" id="OIV95602">
    <property type="protein sequence ID" value="OIV95602"/>
    <property type="gene ID" value="TanjilG_23833"/>
</dbReference>
<gene>
    <name evidence="20" type="ORF">TanjilG_23833</name>
</gene>
<dbReference type="InterPro" id="IPR005715">
    <property type="entry name" value="Glu_5kinase/COase_Synthase"/>
</dbReference>
<comment type="similarity">
    <text evidence="4 17">In the C-terminal section; belongs to the gamma-glutamyl phosphate reductase family.</text>
</comment>
<dbReference type="GO" id="GO:0004350">
    <property type="term" value="F:glutamate-5-semialdehyde dehydrogenase activity"/>
    <property type="evidence" value="ECO:0007669"/>
    <property type="project" value="UniProtKB-UniRule"/>
</dbReference>
<keyword evidence="8 17" id="KW-0808">Transferase</keyword>
<dbReference type="InterPro" id="IPR016162">
    <property type="entry name" value="Ald_DH_N"/>
</dbReference>
<dbReference type="PANTHER" id="PTHR11063:SF8">
    <property type="entry name" value="DELTA-1-PYRROLINE-5-CARBOXYLATE SYNTHASE"/>
    <property type="match status" value="1"/>
</dbReference>
<evidence type="ECO:0000256" key="8">
    <source>
        <dbReference type="ARBA" id="ARBA00022679"/>
    </source>
</evidence>
<evidence type="ECO:0000256" key="13">
    <source>
        <dbReference type="ARBA" id="ARBA00023002"/>
    </source>
</evidence>
<dbReference type="NCBIfam" id="TIGR01092">
    <property type="entry name" value="P5CS"/>
    <property type="match status" value="1"/>
</dbReference>
<dbReference type="NCBIfam" id="TIGR00407">
    <property type="entry name" value="proA"/>
    <property type="match status" value="1"/>
</dbReference>
<keyword evidence="6 17" id="KW-0028">Amino-acid biosynthesis</keyword>
<dbReference type="AlphaFoldDB" id="A0A4P1QV64"/>
<dbReference type="InterPro" id="IPR036393">
    <property type="entry name" value="AceGlu_kinase-like_sf"/>
</dbReference>
<dbReference type="FunFam" id="3.40.309.10:FF:000015">
    <property type="entry name" value="Delta-1-pyrroline-5-carboxylate synthase"/>
    <property type="match status" value="1"/>
</dbReference>
<evidence type="ECO:0000256" key="2">
    <source>
        <dbReference type="ARBA" id="ARBA00004985"/>
    </source>
</evidence>
<dbReference type="HAMAP" id="MF_00456">
    <property type="entry name" value="ProB"/>
    <property type="match status" value="1"/>
</dbReference>
<evidence type="ECO:0000259" key="19">
    <source>
        <dbReference type="Pfam" id="PF00696"/>
    </source>
</evidence>
<dbReference type="EC" id="2.7.2.11" evidence="17"/>
<evidence type="ECO:0000313" key="20">
    <source>
        <dbReference type="EMBL" id="OIV95602.1"/>
    </source>
</evidence>
<dbReference type="HAMAP" id="MF_00412">
    <property type="entry name" value="ProA"/>
    <property type="match status" value="1"/>
</dbReference>
<dbReference type="NCBIfam" id="NF001221">
    <property type="entry name" value="PRK00197.1"/>
    <property type="match status" value="1"/>
</dbReference>
<dbReference type="InterPro" id="IPR019797">
    <property type="entry name" value="Glutamate_5-kinase_CS"/>
</dbReference>
<comment type="catalytic activity">
    <reaction evidence="16 17">
        <text>L-glutamate + ATP = L-glutamyl 5-phosphate + ADP</text>
        <dbReference type="Rhea" id="RHEA:14877"/>
        <dbReference type="ChEBI" id="CHEBI:29985"/>
        <dbReference type="ChEBI" id="CHEBI:30616"/>
        <dbReference type="ChEBI" id="CHEBI:58274"/>
        <dbReference type="ChEBI" id="CHEBI:456216"/>
        <dbReference type="EC" id="2.7.2.11"/>
    </reaction>
</comment>
<dbReference type="InterPro" id="IPR005766">
    <property type="entry name" value="P5_carboxy_syn"/>
</dbReference>
<dbReference type="GO" id="GO:0005737">
    <property type="term" value="C:cytoplasm"/>
    <property type="evidence" value="ECO:0007669"/>
    <property type="project" value="UniProtKB-UniRule"/>
</dbReference>
<keyword evidence="14" id="KW-0511">Multifunctional enzyme</keyword>
<evidence type="ECO:0000259" key="18">
    <source>
        <dbReference type="Pfam" id="PF00171"/>
    </source>
</evidence>
<evidence type="ECO:0000256" key="5">
    <source>
        <dbReference type="ARBA" id="ARBA00009302"/>
    </source>
</evidence>
<dbReference type="NCBIfam" id="TIGR01027">
    <property type="entry name" value="proB"/>
    <property type="match status" value="1"/>
</dbReference>
<name>A0A4P1QV64_LUPAN</name>
<comment type="function">
    <text evidence="1 17">P5CS plays a key role in proline biosynthesis, leading to osmoregulation in plants.</text>
</comment>
<evidence type="ECO:0000256" key="17">
    <source>
        <dbReference type="PIRNR" id="PIRNR036429"/>
    </source>
</evidence>
<dbReference type="InterPro" id="IPR000965">
    <property type="entry name" value="GPR_dom"/>
</dbReference>
<dbReference type="InterPro" id="IPR016161">
    <property type="entry name" value="Ald_DH/histidinol_DH"/>
</dbReference>
<dbReference type="CDD" id="cd07079">
    <property type="entry name" value="ALDH_F18-19_ProA-GPR"/>
    <property type="match status" value="1"/>
</dbReference>
<organism evidence="20 21">
    <name type="scientific">Lupinus angustifolius</name>
    <name type="common">Narrow-leaved blue lupine</name>
    <dbReference type="NCBI Taxonomy" id="3871"/>
    <lineage>
        <taxon>Eukaryota</taxon>
        <taxon>Viridiplantae</taxon>
        <taxon>Streptophyta</taxon>
        <taxon>Embryophyta</taxon>
        <taxon>Tracheophyta</taxon>
        <taxon>Spermatophyta</taxon>
        <taxon>Magnoliopsida</taxon>
        <taxon>eudicotyledons</taxon>
        <taxon>Gunneridae</taxon>
        <taxon>Pentapetalae</taxon>
        <taxon>rosids</taxon>
        <taxon>fabids</taxon>
        <taxon>Fabales</taxon>
        <taxon>Fabaceae</taxon>
        <taxon>Papilionoideae</taxon>
        <taxon>50 kb inversion clade</taxon>
        <taxon>genistoids sensu lato</taxon>
        <taxon>core genistoids</taxon>
        <taxon>Genisteae</taxon>
        <taxon>Lupinus</taxon>
    </lineage>
</organism>
<protein>
    <recommendedName>
        <fullName evidence="17">Delta-1-pyrroline-5-carboxylate synthase</fullName>
    </recommendedName>
    <domain>
        <recommendedName>
            <fullName evidence="17">Glutamate 5-kinase</fullName>
            <shortName evidence="17">GK</shortName>
            <ecNumber evidence="17">2.7.2.11</ecNumber>
        </recommendedName>
        <alternativeName>
            <fullName evidence="17">Gamma-glutamyl kinase</fullName>
        </alternativeName>
    </domain>
    <domain>
        <recommendedName>
            <fullName evidence="17">Gamma-glutamyl phosphate reductase</fullName>
            <shortName evidence="17">GPR</shortName>
            <ecNumber evidence="17">1.2.1.41</ecNumber>
        </recommendedName>
        <alternativeName>
            <fullName evidence="17">Glutamate-5-semialdehyde dehydrogenase</fullName>
        </alternativeName>
        <alternativeName>
            <fullName evidence="17">Glutamyl-gamma-semialdehyde dehydrogenase</fullName>
        </alternativeName>
    </domain>
</protein>
<dbReference type="InterPro" id="IPR015590">
    <property type="entry name" value="Aldehyde_DH_dom"/>
</dbReference>
<evidence type="ECO:0000256" key="9">
    <source>
        <dbReference type="ARBA" id="ARBA00022741"/>
    </source>
</evidence>
<sequence>MDNMDPSRAFLKDVKRIIIKVGTAVVTRQDGRLSVGKLGVLCEQIKELNTLGYEIILVSSGAVGLGRQRLRYRKLLNSSFADLQKPQVELDGKACAAVGQSSLMALYDTVFSQLDMTCAQLLVTDNDFRDKDFRKQLSETVKSLLSLKVIPVFNENDAVSTRKAPYEDSSGIFWDNDSLSALLALELKADLLILLSDVDGLYSGPPSDPQSKLIHTYIKEKHQNEITFGDKSRVGRGGMTAKVKASIHAADAGIPVIITSGYAAENLTKVIRGQRIGTLFHKDAHKFAPVKEVDAREMAVAARDCSRRLQALSSDERKQVLLKIADALEAREKEIKIENEADIAAAQQEGYEKSLIASLASNIRIIANMEDPIGRVLKRTELADGLILEKTSSPLGVLLIVFESRPDALVQIASLAIRSGNGLLLKGGKEAKRSNAILHQVITEAIPDNVGGKLIGLVTSRAEIPELLKLDDVIDLVIPRGSNKLVSQIKSSTKIPVLGHADGICHVYVDKFANTEMARRIVLDAKLDYPAGCNAMETLLVHKDLVDKGWLNDIIVDLRTEGVTLYGGPKASSLLNIPQASSLHHEYSSLACTVEIVDDLRAAIDHINLHGRHVTLYLFGHTDTIVTEDREAADAFLRQVDSAAVFHNASTRFSDGARFGLGAEVGISTSRIHARGPVGVDGLLTTRWILKGSGQVVDGDKAVNYTHKDLAT</sequence>
<dbReference type="Gene3D" id="3.40.309.10">
    <property type="entry name" value="Aldehyde Dehydrogenase, Chain A, domain 2"/>
    <property type="match status" value="1"/>
</dbReference>
<dbReference type="PRINTS" id="PR00474">
    <property type="entry name" value="GLU5KINASE"/>
</dbReference>
<dbReference type="EMBL" id="CM007376">
    <property type="protein sequence ID" value="OIV95602.1"/>
    <property type="molecule type" value="Genomic_DNA"/>
</dbReference>
<keyword evidence="10 17" id="KW-0418">Kinase</keyword>
<comment type="catalytic activity">
    <reaction evidence="15 17">
        <text>L-glutamate 5-semialdehyde + phosphate + NADP(+) = L-glutamyl 5-phosphate + NADPH + H(+)</text>
        <dbReference type="Rhea" id="RHEA:19541"/>
        <dbReference type="ChEBI" id="CHEBI:15378"/>
        <dbReference type="ChEBI" id="CHEBI:43474"/>
        <dbReference type="ChEBI" id="CHEBI:57783"/>
        <dbReference type="ChEBI" id="CHEBI:58066"/>
        <dbReference type="ChEBI" id="CHEBI:58274"/>
        <dbReference type="ChEBI" id="CHEBI:58349"/>
        <dbReference type="EC" id="1.2.1.41"/>
    </reaction>
</comment>
<evidence type="ECO:0000256" key="16">
    <source>
        <dbReference type="ARBA" id="ARBA00049141"/>
    </source>
</evidence>
<dbReference type="GO" id="GO:0004349">
    <property type="term" value="F:glutamate 5-kinase activity"/>
    <property type="evidence" value="ECO:0007669"/>
    <property type="project" value="UniProtKB-UniRule"/>
</dbReference>
<dbReference type="SUPFAM" id="SSF53720">
    <property type="entry name" value="ALDH-like"/>
    <property type="match status" value="1"/>
</dbReference>
<comment type="similarity">
    <text evidence="5 17">In the N-terminal section; belongs to the glutamate 5-kinase family.</text>
</comment>
<dbReference type="PIRSF" id="PIRSF036429">
    <property type="entry name" value="P5C_syn"/>
    <property type="match status" value="1"/>
</dbReference>
<evidence type="ECO:0000256" key="14">
    <source>
        <dbReference type="ARBA" id="ARBA00023268"/>
    </source>
</evidence>
<comment type="pathway">
    <text evidence="2 17">Amino-acid biosynthesis; L-proline biosynthesis; L-glutamate 5-semialdehyde from L-glutamate: step 2/2.</text>
</comment>
<dbReference type="STRING" id="3871.A0A4P1QV64"/>
<evidence type="ECO:0000256" key="1">
    <source>
        <dbReference type="ARBA" id="ARBA00003492"/>
    </source>
</evidence>
<keyword evidence="11 17" id="KW-0067">ATP-binding</keyword>
<dbReference type="UniPathway" id="UPA00098">
    <property type="reaction ID" value="UER00359"/>
</dbReference>
<evidence type="ECO:0000256" key="12">
    <source>
        <dbReference type="ARBA" id="ARBA00022857"/>
    </source>
</evidence>
<evidence type="ECO:0000256" key="4">
    <source>
        <dbReference type="ARBA" id="ARBA00006300"/>
    </source>
</evidence>
<dbReference type="Gene3D" id="3.40.1160.10">
    <property type="entry name" value="Acetylglutamate kinase-like"/>
    <property type="match status" value="1"/>
</dbReference>
<dbReference type="Gene3D" id="3.40.605.10">
    <property type="entry name" value="Aldehyde Dehydrogenase, Chain A, domain 1"/>
    <property type="match status" value="1"/>
</dbReference>
<dbReference type="FunFam" id="3.40.1160.10:FF:000013">
    <property type="entry name" value="Delta-1-pyrroline-5-carboxylate synthase"/>
    <property type="match status" value="1"/>
</dbReference>
<dbReference type="PANTHER" id="PTHR11063">
    <property type="entry name" value="GLUTAMATE SEMIALDEHYDE DEHYDROGENASE"/>
    <property type="match status" value="1"/>
</dbReference>
<keyword evidence="13 17" id="KW-0560">Oxidoreductase</keyword>
<comment type="pathway">
    <text evidence="3 17">Amino-acid biosynthesis; L-proline biosynthesis; L-glutamate 5-semialdehyde from L-glutamate: step 1/2.</text>
</comment>
<dbReference type="PROSITE" id="PS00902">
    <property type="entry name" value="GLUTAMATE_5_KINASE"/>
    <property type="match status" value="1"/>
</dbReference>
<evidence type="ECO:0000256" key="11">
    <source>
        <dbReference type="ARBA" id="ARBA00022840"/>
    </source>
</evidence>
<dbReference type="EC" id="1.2.1.41" evidence="17"/>
<keyword evidence="12 17" id="KW-0521">NADP</keyword>
<dbReference type="InterPro" id="IPR016163">
    <property type="entry name" value="Ald_DH_C"/>
</dbReference>
<keyword evidence="7 17" id="KW-0641">Proline biosynthesis</keyword>
<dbReference type="Pfam" id="PF00171">
    <property type="entry name" value="Aldedh"/>
    <property type="match status" value="1"/>
</dbReference>
<proteinExistence type="inferred from homology"/>
<dbReference type="Proteomes" id="UP000188354">
    <property type="component" value="Chromosome LG16"/>
</dbReference>
<keyword evidence="21" id="KW-1185">Reference proteome</keyword>
<evidence type="ECO:0000256" key="6">
    <source>
        <dbReference type="ARBA" id="ARBA00022605"/>
    </source>
</evidence>
<dbReference type="GO" id="GO:0055129">
    <property type="term" value="P:L-proline biosynthetic process"/>
    <property type="evidence" value="ECO:0007669"/>
    <property type="project" value="UniProtKB-UniPathway"/>
</dbReference>